<organism evidence="1 2">
    <name type="scientific">Racocetra persica</name>
    <dbReference type="NCBI Taxonomy" id="160502"/>
    <lineage>
        <taxon>Eukaryota</taxon>
        <taxon>Fungi</taxon>
        <taxon>Fungi incertae sedis</taxon>
        <taxon>Mucoromycota</taxon>
        <taxon>Glomeromycotina</taxon>
        <taxon>Glomeromycetes</taxon>
        <taxon>Diversisporales</taxon>
        <taxon>Gigasporaceae</taxon>
        <taxon>Racocetra</taxon>
    </lineage>
</organism>
<comment type="caution">
    <text evidence="1">The sequence shown here is derived from an EMBL/GenBank/DDBJ whole genome shotgun (WGS) entry which is preliminary data.</text>
</comment>
<reference evidence="1" key="1">
    <citation type="submission" date="2021-06" db="EMBL/GenBank/DDBJ databases">
        <authorList>
            <person name="Kallberg Y."/>
            <person name="Tangrot J."/>
            <person name="Rosling A."/>
        </authorList>
    </citation>
    <scope>NUCLEOTIDE SEQUENCE</scope>
    <source>
        <strain evidence="1">MA461A</strain>
    </source>
</reference>
<keyword evidence="2" id="KW-1185">Reference proteome</keyword>
<evidence type="ECO:0000313" key="2">
    <source>
        <dbReference type="Proteomes" id="UP000789920"/>
    </source>
</evidence>
<dbReference type="Proteomes" id="UP000789920">
    <property type="component" value="Unassembled WGS sequence"/>
</dbReference>
<proteinExistence type="predicted"/>
<gene>
    <name evidence="1" type="ORF">RPERSI_LOCUS28050</name>
</gene>
<sequence length="54" mass="6524">MAPTTLPLPQSRIRQLKEDNNLKTNPLSHYIIQYKEEFKRNPSHNLRDHNLREK</sequence>
<name>A0ACA9S9G9_9GLOM</name>
<dbReference type="EMBL" id="CAJVQC010100816">
    <property type="protein sequence ID" value="CAG8831170.1"/>
    <property type="molecule type" value="Genomic_DNA"/>
</dbReference>
<evidence type="ECO:0000313" key="1">
    <source>
        <dbReference type="EMBL" id="CAG8831170.1"/>
    </source>
</evidence>
<feature type="non-terminal residue" evidence="1">
    <location>
        <position position="54"/>
    </location>
</feature>
<protein>
    <submittedName>
        <fullName evidence="1">25058_t:CDS:1</fullName>
    </submittedName>
</protein>
<accession>A0ACA9S9G9</accession>